<dbReference type="EMBL" id="BAAAOQ010000012">
    <property type="protein sequence ID" value="GAA2197871.1"/>
    <property type="molecule type" value="Genomic_DNA"/>
</dbReference>
<gene>
    <name evidence="7" type="ORF">GCM10009787_38160</name>
</gene>
<evidence type="ECO:0000256" key="4">
    <source>
        <dbReference type="ARBA" id="ARBA00023004"/>
    </source>
</evidence>
<keyword evidence="3" id="KW-0560">Oxidoreductase</keyword>
<evidence type="ECO:0000256" key="2">
    <source>
        <dbReference type="ARBA" id="ARBA00022723"/>
    </source>
</evidence>
<feature type="compositionally biased region" description="Pro residues" evidence="5">
    <location>
        <begin position="1"/>
        <end position="11"/>
    </location>
</feature>
<protein>
    <submittedName>
        <fullName evidence="7">Clavaminate synthase family protein</fullName>
    </submittedName>
</protein>
<keyword evidence="8" id="KW-1185">Reference proteome</keyword>
<evidence type="ECO:0000256" key="5">
    <source>
        <dbReference type="SAM" id="MobiDB-lite"/>
    </source>
</evidence>
<feature type="domain" description="TauD/TfdA-like" evidence="6">
    <location>
        <begin position="138"/>
        <end position="336"/>
    </location>
</feature>
<dbReference type="Pfam" id="PF02668">
    <property type="entry name" value="TauD"/>
    <property type="match status" value="1"/>
</dbReference>
<evidence type="ECO:0000259" key="6">
    <source>
        <dbReference type="Pfam" id="PF02668"/>
    </source>
</evidence>
<sequence>MPIPHASPHPGPTAADPAGDGFVHRCDLTGTEAEQALDLAHQCLKEYGRVDDPRFLAEVGVLAHGLPRRARLALHAAGPDSDRAATVISGAQVDSEALGPTPAGWQAADTPSSLPYAFLLMLFSALLGDAITWRTQQEGRMVGDVVPTEGMEHSLISASSHSELSWHTEDAFSPYRADWVGLLCLRNADLTPTTLAVPDLGAAPEGVVDVLRRRRFFVVPDNAHDGVPSAGAGPADVADALTDVTLARRTPPPVALISGPPEASVVRVDRDFTSVAPGDAEAARALDWLIAHLDANLRDLPLAPGDIAFIDNRNAVHGRRPFHPRYNGTDRWLKRVNIVRDLRRTRPGRASARSRTIG</sequence>
<comment type="caution">
    <text evidence="7">The sequence shown here is derived from an EMBL/GenBank/DDBJ whole genome shotgun (WGS) entry which is preliminary data.</text>
</comment>
<evidence type="ECO:0000256" key="3">
    <source>
        <dbReference type="ARBA" id="ARBA00023002"/>
    </source>
</evidence>
<dbReference type="InterPro" id="IPR042098">
    <property type="entry name" value="TauD-like_sf"/>
</dbReference>
<dbReference type="Gene3D" id="3.60.130.10">
    <property type="entry name" value="Clavaminate synthase-like"/>
    <property type="match status" value="1"/>
</dbReference>
<evidence type="ECO:0000313" key="8">
    <source>
        <dbReference type="Proteomes" id="UP001501391"/>
    </source>
</evidence>
<dbReference type="NCBIfam" id="NF041363">
    <property type="entry name" value="GntD_guanitoxin"/>
    <property type="match status" value="1"/>
</dbReference>
<proteinExistence type="inferred from homology"/>
<dbReference type="PIRSF" id="PIRSF019543">
    <property type="entry name" value="Clavaminate_syn"/>
    <property type="match status" value="1"/>
</dbReference>
<name>A0ABN3BNI7_9ACTN</name>
<evidence type="ECO:0000256" key="1">
    <source>
        <dbReference type="ARBA" id="ARBA00008425"/>
    </source>
</evidence>
<keyword evidence="2" id="KW-0479">Metal-binding</keyword>
<keyword evidence="4" id="KW-0408">Iron</keyword>
<comment type="similarity">
    <text evidence="1">Belongs to the clavaminate synthase family.</text>
</comment>
<evidence type="ECO:0000313" key="7">
    <source>
        <dbReference type="EMBL" id="GAA2197871.1"/>
    </source>
</evidence>
<dbReference type="RefSeq" id="WP_094375483.1">
    <property type="nucleotide sequence ID" value="NZ_BAAAOQ010000012.1"/>
</dbReference>
<dbReference type="SUPFAM" id="SSF51197">
    <property type="entry name" value="Clavaminate synthase-like"/>
    <property type="match status" value="1"/>
</dbReference>
<dbReference type="Proteomes" id="UP001501391">
    <property type="component" value="Unassembled WGS sequence"/>
</dbReference>
<dbReference type="InterPro" id="IPR053447">
    <property type="entry name" value="Alpha-KG_dependent_hydroxylase"/>
</dbReference>
<dbReference type="InterPro" id="IPR014503">
    <property type="entry name" value="Clavaminate_syn-like"/>
</dbReference>
<feature type="region of interest" description="Disordered" evidence="5">
    <location>
        <begin position="1"/>
        <end position="20"/>
    </location>
</feature>
<reference evidence="7 8" key="1">
    <citation type="journal article" date="2019" name="Int. J. Syst. Evol. Microbiol.">
        <title>The Global Catalogue of Microorganisms (GCM) 10K type strain sequencing project: providing services to taxonomists for standard genome sequencing and annotation.</title>
        <authorList>
            <consortium name="The Broad Institute Genomics Platform"/>
            <consortium name="The Broad Institute Genome Sequencing Center for Infectious Disease"/>
            <person name="Wu L."/>
            <person name="Ma J."/>
        </authorList>
    </citation>
    <scope>NUCLEOTIDE SEQUENCE [LARGE SCALE GENOMIC DNA]</scope>
    <source>
        <strain evidence="7 8">JCM 14924</strain>
    </source>
</reference>
<dbReference type="InterPro" id="IPR003819">
    <property type="entry name" value="TauD/TfdA-like"/>
</dbReference>
<organism evidence="7 8">
    <name type="scientific">Streptomyces bangladeshensis</name>
    <dbReference type="NCBI Taxonomy" id="295352"/>
    <lineage>
        <taxon>Bacteria</taxon>
        <taxon>Bacillati</taxon>
        <taxon>Actinomycetota</taxon>
        <taxon>Actinomycetes</taxon>
        <taxon>Kitasatosporales</taxon>
        <taxon>Streptomycetaceae</taxon>
        <taxon>Streptomyces</taxon>
    </lineage>
</organism>
<accession>A0ABN3BNI7</accession>